<evidence type="ECO:0000313" key="2">
    <source>
        <dbReference type="Proteomes" id="UP001144978"/>
    </source>
</evidence>
<protein>
    <submittedName>
        <fullName evidence="1">Uncharacterized protein</fullName>
    </submittedName>
</protein>
<sequence length="117" mass="12456">MPSGRLPPCRFEASFLAAVPRNRLPVTLPAVSLGAAEVEVNINMEDGTVVFEAVAEELWRLRAILTLTMAEGNGSSVFGDAPETVEAFTLDTDIDADLTEEGCIDNNDDGCCPLDAL</sequence>
<keyword evidence="2" id="KW-1185">Reference proteome</keyword>
<accession>A0ACC1Q631</accession>
<name>A0ACC1Q631_9APHY</name>
<dbReference type="Proteomes" id="UP001144978">
    <property type="component" value="Unassembled WGS sequence"/>
</dbReference>
<dbReference type="EMBL" id="JANSHE010000395">
    <property type="protein sequence ID" value="KAJ3011434.1"/>
    <property type="molecule type" value="Genomic_DNA"/>
</dbReference>
<organism evidence="1 2">
    <name type="scientific">Trametes sanguinea</name>
    <dbReference type="NCBI Taxonomy" id="158606"/>
    <lineage>
        <taxon>Eukaryota</taxon>
        <taxon>Fungi</taxon>
        <taxon>Dikarya</taxon>
        <taxon>Basidiomycota</taxon>
        <taxon>Agaricomycotina</taxon>
        <taxon>Agaricomycetes</taxon>
        <taxon>Polyporales</taxon>
        <taxon>Polyporaceae</taxon>
        <taxon>Trametes</taxon>
    </lineage>
</organism>
<proteinExistence type="predicted"/>
<gene>
    <name evidence="1" type="ORF">NUW54_g2172</name>
</gene>
<comment type="caution">
    <text evidence="1">The sequence shown here is derived from an EMBL/GenBank/DDBJ whole genome shotgun (WGS) entry which is preliminary data.</text>
</comment>
<reference evidence="1" key="1">
    <citation type="submission" date="2022-08" db="EMBL/GenBank/DDBJ databases">
        <title>Genome Sequence of Pycnoporus sanguineus.</title>
        <authorList>
            <person name="Buettner E."/>
        </authorList>
    </citation>
    <scope>NUCLEOTIDE SEQUENCE</scope>
    <source>
        <strain evidence="1">CG-C14</strain>
    </source>
</reference>
<evidence type="ECO:0000313" key="1">
    <source>
        <dbReference type="EMBL" id="KAJ3011434.1"/>
    </source>
</evidence>